<dbReference type="FunFam" id="3.40.50.300:FF:001039">
    <property type="entry name" value="ATP-dependent RNA helicase DDX60"/>
    <property type="match status" value="1"/>
</dbReference>
<dbReference type="GO" id="GO:0005737">
    <property type="term" value="C:cytoplasm"/>
    <property type="evidence" value="ECO:0007669"/>
    <property type="project" value="TreeGrafter"/>
</dbReference>
<dbReference type="PROSITE" id="PS51192">
    <property type="entry name" value="HELICASE_ATP_BIND_1"/>
    <property type="match status" value="1"/>
</dbReference>
<evidence type="ECO:0000313" key="9">
    <source>
        <dbReference type="Proteomes" id="UP000746612"/>
    </source>
</evidence>
<dbReference type="Pfam" id="PF00271">
    <property type="entry name" value="Helicase_C"/>
    <property type="match status" value="1"/>
</dbReference>
<dbReference type="Proteomes" id="UP000746612">
    <property type="component" value="Unassembled WGS sequence"/>
</dbReference>
<dbReference type="Pfam" id="PF26076">
    <property type="entry name" value="WHD_DDX60"/>
    <property type="match status" value="1"/>
</dbReference>
<keyword evidence="2" id="KW-0378">Hydrolase</keyword>
<sequence length="1743" mass="196017">MDSKNTTKKLRDWYQDQSPLTVDIVGDFAGQELFAIHGESLIRYCLTEAKVDLDEGFQLLHAVHAVEKVLSELKRRDCNFDVLFFRDHENICVSQQAAGSTKGAKYRLTRRILIQHFIKSNVDFRILEFDSFRSNECKNYLSGHGVHFMLCDDGRAANVDQATQLQHLIREVMESGRHVGIINSIAWRSSKVFMLLLSGKKNALCGSSLQLPEIEAKEPLLLSKAVLLQTTQHSFSDTNLPGRDKHAVVFCRAYIEHCASTNKIIEADLHRVEAFLLQAATLRHCSLQERACVEVSKDDEIVSSQDHEFLHMFCAATQGLMEMPSELNDQEGCELFDIVDGRVFFYFLRAIRSEGEVPTEILEHANVLYNETFRGRNPEPKEPFAILKPSKVSRPPPKVGKNLTALPFSHPVLDTFLKDVEIGESEETQDPNAELVFEDLRHWHAYKPITQLKSRERYPIWVEKARQKKMQLRMAEVSSYAASLTSIIGKTFNRETIVVSSRSKQSISTASKIAQPKHHKQKPGKGGKQSAILEAQKLIDQKAQVKLMDILNHWRDKYNEFEKVNSPIDRYLKALDFQSKGSSGNHDAVKPEVQLYLCHVLMEIWTQVRKKACEDSLEPDPQGTSSDSVAHCHSRDFSNTPVLHQANNAKVVKNTRLLQLEHGGPYMDRRFDSQPDARVQFEPDAWQRDVLDCIDANESVLVVAPTSAGKTFISFYAMKKVLEESDDGVLVYVAPTKALVNQIAAEIEARFSKSYRQQSGKSIWAVHTRDYRINNPSQCQILVTVPHMLQIMLLSPTNAVGTNAWSRRVKRIIFDEVHCIGQADDGVVWEQLLLLAPCPIIALSATVGNPNELKDWLAMSQAQKGYDMKMVVHEDFAFEGLSNSAQLPVPGLDEGDSISHNFSFVHPVVALKDRFVLGDVSLEARDCLTLWKHMRKTFVATLLSDTAKLDPVNVLPEWIEKHHVTKWERDLKAVLRGAMQMENSPFPDLQESLRNLESPDQPVVTLERHVEKLFPLVCDLHKLDALPALVFNYDRSQCEQCVRHILLELQKAEHNFKERDNTWRQKLQRFEQWKKQKEGIRVPRRSEALDDEENLSKLDLAREEENDEGSRWDSFDPKAHLDQFSFADMSRMQQRDFDDMVSSLAKEAVDSWLIDALRRGLGIHHAGMNRRYRQIFQCGNASSPGYLRVVVATGTLALGINMPCKTVVFSGDSVFLSPQNYRQASGRAGRRGFDLLGNIVFNGIAQERVHEIMSSRLPALRGQFPIATTLILRLLVLLDGTDSCHFAVNAVNALLSQTRLYLGGPDAEMSVKHHLRFSIEYLRRQNLLSAKGAPVNFAGLVGHLYFTENAVFAFHSLLRGGYFHTLCADIENAQERVLHRELPLTKALVESKKPCDSSSMGRNPAVIRSPFAALSGFGDDFTTIKELCSDVRGGVFLEESAVSYIPIWPHDTDTEFNAYLYDFFKHGSLKVLVRDNHVKQGDVWFYLKDFSLVLKTIVTSLKGVMSAEGDYDPDDFGEDDTFMEEPEEAETQKSEEVVEKTAKKSKAVIADSWEDDSDEESEPENTGSTAANTTSQSSVDRKGGLILVLKAFKLLEEEFKARTETPKKATNKPFWKASSFSGVTLRSGAGTPNGTVPPPRISRTVSAMHLQGQGTDCLSGLGWAGLLVFASLYRDAACNEWDAGRVPGLAGEGLNGVIEHTGNTGLYVSLLFLFAVHSSSIKISVFASLAMYNFGLFSKSSCL</sequence>
<comment type="caution">
    <text evidence="8">The sequence shown here is derived from an EMBL/GenBank/DDBJ whole genome shotgun (WGS) entry which is preliminary data.</text>
</comment>
<dbReference type="InterPro" id="IPR014001">
    <property type="entry name" value="Helicase_ATP-bd"/>
</dbReference>
<dbReference type="Gene3D" id="3.40.50.300">
    <property type="entry name" value="P-loop containing nucleotide triphosphate hydrolases"/>
    <property type="match status" value="2"/>
</dbReference>
<feature type="compositionally biased region" description="Basic and acidic residues" evidence="5">
    <location>
        <begin position="1530"/>
        <end position="1542"/>
    </location>
</feature>
<dbReference type="InterPro" id="IPR055124">
    <property type="entry name" value="PIN-like_DDX60"/>
</dbReference>
<feature type="domain" description="Helicase ATP-binding" evidence="6">
    <location>
        <begin position="691"/>
        <end position="865"/>
    </location>
</feature>
<reference evidence="8" key="1">
    <citation type="submission" date="2021-03" db="EMBL/GenBank/DDBJ databases">
        <authorList>
            <person name="Alouane T."/>
            <person name="Langin T."/>
            <person name="Bonhomme L."/>
        </authorList>
    </citation>
    <scope>NUCLEOTIDE SEQUENCE</scope>
    <source>
        <strain evidence="8">MDC_Fg202</strain>
    </source>
</reference>
<name>A0A9N8NIZ1_GIBZA</name>
<proteinExistence type="predicted"/>
<organism evidence="8 9">
    <name type="scientific">Gibberella zeae</name>
    <name type="common">Wheat head blight fungus</name>
    <name type="synonym">Fusarium graminearum</name>
    <dbReference type="NCBI Taxonomy" id="5518"/>
    <lineage>
        <taxon>Eukaryota</taxon>
        <taxon>Fungi</taxon>
        <taxon>Dikarya</taxon>
        <taxon>Ascomycota</taxon>
        <taxon>Pezizomycotina</taxon>
        <taxon>Sordariomycetes</taxon>
        <taxon>Hypocreomycetidae</taxon>
        <taxon>Hypocreales</taxon>
        <taxon>Nectriaceae</taxon>
        <taxon>Fusarium</taxon>
    </lineage>
</organism>
<evidence type="ECO:0000313" key="8">
    <source>
        <dbReference type="EMBL" id="CAG1979718.1"/>
    </source>
</evidence>
<keyword evidence="4" id="KW-0067">ATP-binding</keyword>
<dbReference type="PROSITE" id="PS51194">
    <property type="entry name" value="HELICASE_CTER"/>
    <property type="match status" value="1"/>
</dbReference>
<dbReference type="PANTHER" id="PTHR44533:SF4">
    <property type="entry name" value="DEAD_H RNA HELICASE, PUTATIVE-RELATED"/>
    <property type="match status" value="1"/>
</dbReference>
<dbReference type="PANTHER" id="PTHR44533">
    <property type="entry name" value="DEAD/H RNA HELICASE, PUTATIVE-RELATED"/>
    <property type="match status" value="1"/>
</dbReference>
<evidence type="ECO:0000256" key="5">
    <source>
        <dbReference type="SAM" id="MobiDB-lite"/>
    </source>
</evidence>
<keyword evidence="1" id="KW-0547">Nucleotide-binding</keyword>
<feature type="compositionally biased region" description="Polar residues" evidence="5">
    <location>
        <begin position="1564"/>
        <end position="1577"/>
    </location>
</feature>
<dbReference type="InterPro" id="IPR052431">
    <property type="entry name" value="SKI2_subfamily_helicases"/>
</dbReference>
<evidence type="ECO:0000256" key="1">
    <source>
        <dbReference type="ARBA" id="ARBA00022741"/>
    </source>
</evidence>
<feature type="compositionally biased region" description="Basic residues" evidence="5">
    <location>
        <begin position="515"/>
        <end position="525"/>
    </location>
</feature>
<dbReference type="SMART" id="SM00487">
    <property type="entry name" value="DEXDc"/>
    <property type="match status" value="1"/>
</dbReference>
<dbReference type="Pfam" id="PF00270">
    <property type="entry name" value="DEAD"/>
    <property type="match status" value="1"/>
</dbReference>
<evidence type="ECO:0000256" key="3">
    <source>
        <dbReference type="ARBA" id="ARBA00022806"/>
    </source>
</evidence>
<dbReference type="InterPro" id="IPR011545">
    <property type="entry name" value="DEAD/DEAH_box_helicase_dom"/>
</dbReference>
<feature type="domain" description="Helicase C-terminal" evidence="7">
    <location>
        <begin position="1120"/>
        <end position="1272"/>
    </location>
</feature>
<evidence type="ECO:0000256" key="2">
    <source>
        <dbReference type="ARBA" id="ARBA00022801"/>
    </source>
</evidence>
<dbReference type="SUPFAM" id="SSF52540">
    <property type="entry name" value="P-loop containing nucleoside triphosphate hydrolases"/>
    <property type="match status" value="1"/>
</dbReference>
<dbReference type="InterPro" id="IPR001650">
    <property type="entry name" value="Helicase_C-like"/>
</dbReference>
<feature type="region of interest" description="Disordered" evidence="5">
    <location>
        <begin position="1509"/>
        <end position="1577"/>
    </location>
</feature>
<keyword evidence="3" id="KW-0347">Helicase</keyword>
<feature type="compositionally biased region" description="Acidic residues" evidence="5">
    <location>
        <begin position="1552"/>
        <end position="1563"/>
    </location>
</feature>
<dbReference type="EMBL" id="CAJPIJ010000114">
    <property type="protein sequence ID" value="CAG1979718.1"/>
    <property type="molecule type" value="Genomic_DNA"/>
</dbReference>
<dbReference type="Pfam" id="PF23002">
    <property type="entry name" value="PIN-like_DDX60"/>
    <property type="match status" value="1"/>
</dbReference>
<evidence type="ECO:0000259" key="7">
    <source>
        <dbReference type="PROSITE" id="PS51194"/>
    </source>
</evidence>
<evidence type="ECO:0008006" key="10">
    <source>
        <dbReference type="Google" id="ProtNLM"/>
    </source>
</evidence>
<dbReference type="InterPro" id="IPR027417">
    <property type="entry name" value="P-loop_NTPase"/>
</dbReference>
<dbReference type="GO" id="GO:0003676">
    <property type="term" value="F:nucleic acid binding"/>
    <property type="evidence" value="ECO:0007669"/>
    <property type="project" value="InterPro"/>
</dbReference>
<accession>A0A9N8NIZ1</accession>
<dbReference type="SMART" id="SM00490">
    <property type="entry name" value="HELICc"/>
    <property type="match status" value="1"/>
</dbReference>
<dbReference type="GO" id="GO:0004386">
    <property type="term" value="F:helicase activity"/>
    <property type="evidence" value="ECO:0007669"/>
    <property type="project" value="UniProtKB-KW"/>
</dbReference>
<gene>
    <name evidence="8" type="ORF">MDCFG202_LOCUS193548</name>
</gene>
<dbReference type="GO" id="GO:0005524">
    <property type="term" value="F:ATP binding"/>
    <property type="evidence" value="ECO:0007669"/>
    <property type="project" value="UniProtKB-KW"/>
</dbReference>
<dbReference type="InterPro" id="IPR059032">
    <property type="entry name" value="WHD_DDX60"/>
</dbReference>
<feature type="region of interest" description="Disordered" evidence="5">
    <location>
        <begin position="508"/>
        <end position="529"/>
    </location>
</feature>
<evidence type="ECO:0000256" key="4">
    <source>
        <dbReference type="ARBA" id="ARBA00022840"/>
    </source>
</evidence>
<feature type="compositionally biased region" description="Acidic residues" evidence="5">
    <location>
        <begin position="1509"/>
        <end position="1529"/>
    </location>
</feature>
<evidence type="ECO:0000259" key="6">
    <source>
        <dbReference type="PROSITE" id="PS51192"/>
    </source>
</evidence>
<dbReference type="GO" id="GO:0016787">
    <property type="term" value="F:hydrolase activity"/>
    <property type="evidence" value="ECO:0007669"/>
    <property type="project" value="UniProtKB-KW"/>
</dbReference>
<protein>
    <recommendedName>
        <fullName evidence="10">DEAD/DEAH box helicase</fullName>
    </recommendedName>
</protein>
<dbReference type="CDD" id="cd18025">
    <property type="entry name" value="DEXHc_DDX60"/>
    <property type="match status" value="1"/>
</dbReference>